<dbReference type="PANTHER" id="PTHR22951:SF12">
    <property type="entry name" value="OS05G0426100 PROTEIN"/>
    <property type="match status" value="1"/>
</dbReference>
<dbReference type="GO" id="GO:0005794">
    <property type="term" value="C:Golgi apparatus"/>
    <property type="evidence" value="ECO:0007669"/>
    <property type="project" value="UniProtKB-SubCell"/>
</dbReference>
<dbReference type="InterPro" id="IPR048050">
    <property type="entry name" value="ANTH_N_plant"/>
</dbReference>
<dbReference type="AlphaFoldDB" id="A0A8T3AK31"/>
<keyword evidence="12" id="KW-1185">Reference proteome</keyword>
<evidence type="ECO:0000313" key="12">
    <source>
        <dbReference type="Proteomes" id="UP000829196"/>
    </source>
</evidence>
<evidence type="ECO:0000256" key="9">
    <source>
        <dbReference type="SAM" id="MobiDB-lite"/>
    </source>
</evidence>
<dbReference type="PROSITE" id="PS50942">
    <property type="entry name" value="ENTH"/>
    <property type="match status" value="1"/>
</dbReference>
<evidence type="ECO:0000256" key="8">
    <source>
        <dbReference type="ARBA" id="ARBA00023329"/>
    </source>
</evidence>
<dbReference type="InterPro" id="IPR045192">
    <property type="entry name" value="AP180-like"/>
</dbReference>
<evidence type="ECO:0000256" key="7">
    <source>
        <dbReference type="ARBA" id="ARBA00023176"/>
    </source>
</evidence>
<keyword evidence="7" id="KW-0168">Coated pit</keyword>
<gene>
    <name evidence="11" type="ORF">KFK09_022449</name>
</gene>
<dbReference type="GO" id="GO:0006900">
    <property type="term" value="P:vesicle budding from membrane"/>
    <property type="evidence" value="ECO:0007669"/>
    <property type="project" value="TreeGrafter"/>
</dbReference>
<dbReference type="SUPFAM" id="SSF48464">
    <property type="entry name" value="ENTH/VHS domain"/>
    <property type="match status" value="1"/>
</dbReference>
<dbReference type="GO" id="GO:0032050">
    <property type="term" value="F:clathrin heavy chain binding"/>
    <property type="evidence" value="ECO:0007669"/>
    <property type="project" value="TreeGrafter"/>
</dbReference>
<evidence type="ECO:0000256" key="5">
    <source>
        <dbReference type="ARBA" id="ARBA00023034"/>
    </source>
</evidence>
<dbReference type="InterPro" id="IPR008942">
    <property type="entry name" value="ENTH_VHS"/>
</dbReference>
<dbReference type="OrthoDB" id="44015at2759"/>
<evidence type="ECO:0000313" key="11">
    <source>
        <dbReference type="EMBL" id="KAI0496142.1"/>
    </source>
</evidence>
<feature type="domain" description="ENTH" evidence="10">
    <location>
        <begin position="25"/>
        <end position="162"/>
    </location>
</feature>
<evidence type="ECO:0000256" key="3">
    <source>
        <dbReference type="ARBA" id="ARBA00004600"/>
    </source>
</evidence>
<dbReference type="EMBL" id="JAGYWB010000016">
    <property type="protein sequence ID" value="KAI0496142.1"/>
    <property type="molecule type" value="Genomic_DNA"/>
</dbReference>
<dbReference type="InterPro" id="IPR013809">
    <property type="entry name" value="ENTH"/>
</dbReference>
<evidence type="ECO:0000256" key="2">
    <source>
        <dbReference type="ARBA" id="ARBA00004555"/>
    </source>
</evidence>
<dbReference type="GO" id="GO:0005905">
    <property type="term" value="C:clathrin-coated pit"/>
    <property type="evidence" value="ECO:0007669"/>
    <property type="project" value="UniProtKB-SubCell"/>
</dbReference>
<proteinExistence type="predicted"/>
<reference evidence="11" key="1">
    <citation type="journal article" date="2022" name="Front. Genet.">
        <title>Chromosome-Scale Assembly of the Dendrobium nobile Genome Provides Insights Into the Molecular Mechanism of the Biosynthesis of the Medicinal Active Ingredient of Dendrobium.</title>
        <authorList>
            <person name="Xu Q."/>
            <person name="Niu S.-C."/>
            <person name="Li K.-L."/>
            <person name="Zheng P.-J."/>
            <person name="Zhang X.-J."/>
            <person name="Jia Y."/>
            <person name="Liu Y."/>
            <person name="Niu Y.-X."/>
            <person name="Yu L.-H."/>
            <person name="Chen D.-F."/>
            <person name="Zhang G.-Q."/>
        </authorList>
    </citation>
    <scope>NUCLEOTIDE SEQUENCE</scope>
    <source>
        <tissue evidence="11">Leaf</tissue>
    </source>
</reference>
<dbReference type="GO" id="GO:0005545">
    <property type="term" value="F:1-phosphatidylinositol binding"/>
    <property type="evidence" value="ECO:0007669"/>
    <property type="project" value="InterPro"/>
</dbReference>
<dbReference type="SMART" id="SM00273">
    <property type="entry name" value="ENTH"/>
    <property type="match status" value="1"/>
</dbReference>
<dbReference type="FunFam" id="1.20.58.150:FF:000005">
    <property type="entry name" value="putative clathrin assembly protein At2g25430"/>
    <property type="match status" value="1"/>
</dbReference>
<dbReference type="GO" id="GO:0030136">
    <property type="term" value="C:clathrin-coated vesicle"/>
    <property type="evidence" value="ECO:0007669"/>
    <property type="project" value="UniProtKB-SubCell"/>
</dbReference>
<dbReference type="GO" id="GO:0000149">
    <property type="term" value="F:SNARE binding"/>
    <property type="evidence" value="ECO:0007669"/>
    <property type="project" value="TreeGrafter"/>
</dbReference>
<keyword evidence="6" id="KW-0472">Membrane</keyword>
<dbReference type="InterPro" id="IPR014712">
    <property type="entry name" value="ANTH_dom_sf"/>
</dbReference>
<accession>A0A8T3AK31</accession>
<dbReference type="PANTHER" id="PTHR22951">
    <property type="entry name" value="CLATHRIN ASSEMBLY PROTEIN"/>
    <property type="match status" value="1"/>
</dbReference>
<dbReference type="Gene3D" id="1.25.40.90">
    <property type="match status" value="1"/>
</dbReference>
<dbReference type="SUPFAM" id="SSF89009">
    <property type="entry name" value="GAT-like domain"/>
    <property type="match status" value="1"/>
</dbReference>
<comment type="subcellular location">
    <subcellularLocation>
        <location evidence="1">Cytoplasmic vesicle</location>
        <location evidence="1">Clathrin-coated vesicle</location>
    </subcellularLocation>
    <subcellularLocation>
        <location evidence="2">Golgi apparatus</location>
    </subcellularLocation>
    <subcellularLocation>
        <location evidence="3">Membrane</location>
        <location evidence="3">Clathrin-coated pit</location>
    </subcellularLocation>
</comment>
<dbReference type="Gene3D" id="1.20.58.150">
    <property type="entry name" value="ANTH domain"/>
    <property type="match status" value="1"/>
</dbReference>
<evidence type="ECO:0000256" key="4">
    <source>
        <dbReference type="ARBA" id="ARBA00022583"/>
    </source>
</evidence>
<evidence type="ECO:0000259" key="10">
    <source>
        <dbReference type="PROSITE" id="PS50942"/>
    </source>
</evidence>
<keyword evidence="5" id="KW-0333">Golgi apparatus</keyword>
<evidence type="ECO:0000256" key="6">
    <source>
        <dbReference type="ARBA" id="ARBA00023136"/>
    </source>
</evidence>
<comment type="caution">
    <text evidence="11">The sequence shown here is derived from an EMBL/GenBank/DDBJ whole genome shotgun (WGS) entry which is preliminary data.</text>
</comment>
<dbReference type="Proteomes" id="UP000829196">
    <property type="component" value="Unassembled WGS sequence"/>
</dbReference>
<dbReference type="InterPro" id="IPR011417">
    <property type="entry name" value="ANTH_dom"/>
</dbReference>
<evidence type="ECO:0000256" key="1">
    <source>
        <dbReference type="ARBA" id="ARBA00004132"/>
    </source>
</evidence>
<dbReference type="SMR" id="A0A8T3AK31"/>
<keyword evidence="4" id="KW-0254">Endocytosis</keyword>
<name>A0A8T3AK31_DENNO</name>
<protein>
    <recommendedName>
        <fullName evidence="10">ENTH domain-containing protein</fullName>
    </recommendedName>
</protein>
<dbReference type="Pfam" id="PF07651">
    <property type="entry name" value="ANTH"/>
    <property type="match status" value="1"/>
</dbReference>
<sequence length="625" mass="69268">MAPSKIRKALGAVKDQTSIGLAKVSSSTTLAELEVAIVKATRHDEYPAEEKHVREILSLTSYSRTNIAACVALLSRRLGKTRSWAVALKSLVLIHRLLADGDPAYEREVFFGTRRGTRMLNMADFRDAGSRSDAWDFSAFVRTYARYLDERLEYKMFGRRYRGGSATLVSATVGWSGWRRMGRDEDGEEGEGSVTPARLTPVREMKTDRLLVKAHHLQMLLDRLLACRPTGVAKDDRIVAMALYPTIKESFQIYLDMTEITSAFVDRFTELLVTDCVRVHDLFSKLSKQFEELDSFHSWSRATGIARPSDYPEIEHITENNLKVMEEFIRERSSLPDRQLSQRPATQEQDAAFQAVKDDKSIQAPPPEEPPEEVEEIGNELVELAAAPEAAPASTTEEEKLADLLHIEEDAATSERNPDSLALALFDGIPAEPPPAQPWEPFKETADWEMALVESASTFYEQKPASASGFDMLMLEGMYSQGTATDARIGGNASSMAVMAPAAQGMLSLPAPASGGVRASGSGDPFEASAAVAPPPWVQMSELERKQRLFVEEQLMWQQYARDGMQGKLPATGGGGYPYNRGGYTQSISIIYMFKGERREARAGNPPELMRITSRWIGEVGFACL</sequence>
<organism evidence="11 12">
    <name type="scientific">Dendrobium nobile</name>
    <name type="common">Orchid</name>
    <dbReference type="NCBI Taxonomy" id="94219"/>
    <lineage>
        <taxon>Eukaryota</taxon>
        <taxon>Viridiplantae</taxon>
        <taxon>Streptophyta</taxon>
        <taxon>Embryophyta</taxon>
        <taxon>Tracheophyta</taxon>
        <taxon>Spermatophyta</taxon>
        <taxon>Magnoliopsida</taxon>
        <taxon>Liliopsida</taxon>
        <taxon>Asparagales</taxon>
        <taxon>Orchidaceae</taxon>
        <taxon>Epidendroideae</taxon>
        <taxon>Malaxideae</taxon>
        <taxon>Dendrobiinae</taxon>
        <taxon>Dendrobium</taxon>
    </lineage>
</organism>
<feature type="region of interest" description="Disordered" evidence="9">
    <location>
        <begin position="354"/>
        <end position="376"/>
    </location>
</feature>
<dbReference type="CDD" id="cd16987">
    <property type="entry name" value="ANTH_N_AP180_plant"/>
    <property type="match status" value="1"/>
</dbReference>
<dbReference type="GO" id="GO:0048268">
    <property type="term" value="P:clathrin coat assembly"/>
    <property type="evidence" value="ECO:0007669"/>
    <property type="project" value="InterPro"/>
</dbReference>
<dbReference type="GO" id="GO:0005546">
    <property type="term" value="F:phosphatidylinositol-4,5-bisphosphate binding"/>
    <property type="evidence" value="ECO:0007669"/>
    <property type="project" value="TreeGrafter"/>
</dbReference>
<dbReference type="GO" id="GO:0072583">
    <property type="term" value="P:clathrin-dependent endocytosis"/>
    <property type="evidence" value="ECO:0007669"/>
    <property type="project" value="InterPro"/>
</dbReference>
<dbReference type="FunFam" id="1.25.40.90:FF:000019">
    <property type="entry name" value="Clathrin coat assembly protein"/>
    <property type="match status" value="1"/>
</dbReference>
<keyword evidence="8" id="KW-0968">Cytoplasmic vesicle</keyword>